<keyword evidence="3" id="KW-0158">Chromosome</keyword>
<dbReference type="InterPro" id="IPR046341">
    <property type="entry name" value="SET_dom_sf"/>
</dbReference>
<name>A0A8J5FKG5_ZINOF</name>
<dbReference type="GO" id="GO:0032259">
    <property type="term" value="P:methylation"/>
    <property type="evidence" value="ECO:0007669"/>
    <property type="project" value="UniProtKB-KW"/>
</dbReference>
<evidence type="ECO:0000256" key="4">
    <source>
        <dbReference type="ARBA" id="ARBA00022603"/>
    </source>
</evidence>
<dbReference type="Pfam" id="PF07496">
    <property type="entry name" value="zf-CW"/>
    <property type="match status" value="1"/>
</dbReference>
<feature type="compositionally biased region" description="Basic and acidic residues" evidence="11">
    <location>
        <begin position="1880"/>
        <end position="1889"/>
    </location>
</feature>
<evidence type="ECO:0000256" key="5">
    <source>
        <dbReference type="ARBA" id="ARBA00022679"/>
    </source>
</evidence>
<keyword evidence="7" id="KW-0479">Metal-binding</keyword>
<comment type="caution">
    <text evidence="16">The sequence shown here is derived from an EMBL/GenBank/DDBJ whole genome shotgun (WGS) entry which is preliminary data.</text>
</comment>
<evidence type="ECO:0000256" key="1">
    <source>
        <dbReference type="ARBA" id="ARBA00004123"/>
    </source>
</evidence>
<keyword evidence="10" id="KW-0539">Nucleus</keyword>
<dbReference type="InterPro" id="IPR006560">
    <property type="entry name" value="AWS_dom"/>
</dbReference>
<organism evidence="16 17">
    <name type="scientific">Zingiber officinale</name>
    <name type="common">Ginger</name>
    <name type="synonym">Amomum zingiber</name>
    <dbReference type="NCBI Taxonomy" id="94328"/>
    <lineage>
        <taxon>Eukaryota</taxon>
        <taxon>Viridiplantae</taxon>
        <taxon>Streptophyta</taxon>
        <taxon>Embryophyta</taxon>
        <taxon>Tracheophyta</taxon>
        <taxon>Spermatophyta</taxon>
        <taxon>Magnoliopsida</taxon>
        <taxon>Liliopsida</taxon>
        <taxon>Zingiberales</taxon>
        <taxon>Zingiberaceae</taxon>
        <taxon>Zingiber</taxon>
    </lineage>
</organism>
<feature type="region of interest" description="Disordered" evidence="11">
    <location>
        <begin position="2030"/>
        <end position="2051"/>
    </location>
</feature>
<dbReference type="InterPro" id="IPR001214">
    <property type="entry name" value="SET_dom"/>
</dbReference>
<dbReference type="Proteomes" id="UP000734854">
    <property type="component" value="Unassembled WGS sequence"/>
</dbReference>
<dbReference type="PROSITE" id="PS50280">
    <property type="entry name" value="SET"/>
    <property type="match status" value="1"/>
</dbReference>
<protein>
    <recommendedName>
        <fullName evidence="18">Histone-lysine N-methyltransferase ASHH2</fullName>
    </recommendedName>
</protein>
<feature type="region of interest" description="Disordered" evidence="11">
    <location>
        <begin position="2129"/>
        <end position="2178"/>
    </location>
</feature>
<dbReference type="GO" id="GO:0042054">
    <property type="term" value="F:histone methyltransferase activity"/>
    <property type="evidence" value="ECO:0007669"/>
    <property type="project" value="InterPro"/>
</dbReference>
<dbReference type="SUPFAM" id="SSF82199">
    <property type="entry name" value="SET domain"/>
    <property type="match status" value="1"/>
</dbReference>
<evidence type="ECO:0000256" key="10">
    <source>
        <dbReference type="ARBA" id="ARBA00023242"/>
    </source>
</evidence>
<evidence type="ECO:0008006" key="18">
    <source>
        <dbReference type="Google" id="ProtNLM"/>
    </source>
</evidence>
<evidence type="ECO:0000256" key="7">
    <source>
        <dbReference type="ARBA" id="ARBA00022723"/>
    </source>
</evidence>
<keyword evidence="8" id="KW-0863">Zinc-finger</keyword>
<dbReference type="EMBL" id="JACMSC010000015">
    <property type="protein sequence ID" value="KAG6486133.1"/>
    <property type="molecule type" value="Genomic_DNA"/>
</dbReference>
<evidence type="ECO:0000259" key="12">
    <source>
        <dbReference type="PROSITE" id="PS50280"/>
    </source>
</evidence>
<dbReference type="SMART" id="SM00570">
    <property type="entry name" value="AWS"/>
    <property type="match status" value="1"/>
</dbReference>
<evidence type="ECO:0000256" key="8">
    <source>
        <dbReference type="ARBA" id="ARBA00022771"/>
    </source>
</evidence>
<dbReference type="PANTHER" id="PTHR22884">
    <property type="entry name" value="SET DOMAIN PROTEINS"/>
    <property type="match status" value="1"/>
</dbReference>
<comment type="subcellular location">
    <subcellularLocation>
        <location evidence="2">Chromosome</location>
    </subcellularLocation>
    <subcellularLocation>
        <location evidence="1">Nucleus</location>
    </subcellularLocation>
</comment>
<dbReference type="InterPro" id="IPR011124">
    <property type="entry name" value="Znf_CW"/>
</dbReference>
<dbReference type="GO" id="GO:0008270">
    <property type="term" value="F:zinc ion binding"/>
    <property type="evidence" value="ECO:0007669"/>
    <property type="project" value="UniProtKB-KW"/>
</dbReference>
<feature type="domain" description="CW-type" evidence="14">
    <location>
        <begin position="1010"/>
        <end position="1064"/>
    </location>
</feature>
<dbReference type="Gene3D" id="2.170.270.10">
    <property type="entry name" value="SET domain"/>
    <property type="match status" value="1"/>
</dbReference>
<evidence type="ECO:0000256" key="3">
    <source>
        <dbReference type="ARBA" id="ARBA00022454"/>
    </source>
</evidence>
<sequence length="2178" mass="241444">MRGSFGDRDILFGPPGAFGDEILEGNNDGLIYITNEEELPSFEEFSVLVDNNTGTTEKAFNNVNGYTHLEEISIFNSGNKHAASIKEIKDVNEKSGCFIGVEEERNTLIIQQGVSAENQKTVAAKGFASSISDNWTGNSVVSMHRAGLCVEDMKETNESCENHLPSFEKNGLLVADQGLCVIPPDTTTDVVPRESLSTTCFDCGGRGIHSSADNRKENTETYERSVWSVKMNDYLDLEDKQLLKGAKIIDEEKHHRIPSLSSSLKSTDVYETSAAAGALKVEDSIALSCNEKGCKRGGIPPLGYPGLTIDCSSISVDGLMPQQVEPCITFSDNLDATCVGSFVVGKVEDTLFLDADRLECSLPKDKLPVLDCGNGEKHEPFDSLDDQGLCSSSLRELRQDAFCVEGKFVSPQQTVDGAVYLVSNIARGLSEGSLEEVASCFSGAGSSLRQSFTACTAALGHSFDPSPGTNYDRTATGNFNMSSTSCSNVKESCGKVSERGMVDSKLDPTIVFRRTNPKRAVSLRNKQMDSKPNHLTRKRNKARKCKTVADASSSFSIQIKPTRKRSCFNRMARRSLWGESSNLMTSFTVNDGSGTSTFVLDQIQNKPFKRTQYRRAKGEIQTGSRGNIVKSLQTQLSFSTDSAHLKDENNWQLNVLNVADSHCSLEGRDIALPNSSSTAEVGIPNIHGEAGVLAHVVSFVQQDGQQADKDIESTLTQDVSVDDMLGECPGVSSEMGLEALVHTVVEKQLLDQESSPDSDIYNPIASAIPTDTDILRLQDAGEDHESVLPLDMQHQTGNKKVLVEKVEKTMQKAYDLYEDTLINDKFQNLKTENIAAEPLKYVRKKRNGYRGKNLVSLESKNEANMKASIRSFLGESSIHGKAELDHNEEPLQELECKTWTLPDNSIRNIQPEGELLMSDKIKGKKVTKSGRMSLVKGKATKTDSSRPHRLKSFDKKKHDVVKLEKTRNKKKNQILDAGQEVCRSTSGSPTLTCNESELKNSSTGLDSQSLRKRQAWVLCDDCQKWRCIPTALADTIEQTNCNWTCKDNTDKAFADCSIPQEKTNSEINAELDITDASCDEDAPKKNFVLPVKSKLANQPAPWVHVKSNVYLHRSRKSQTIDESEFCFHQENLLCISSFCNYRELSLWNNRCTAVVNVDKDLELIEKISLPLLFILHCVGAIPPCIFPRIDVIAVVMIMVCHCKPPSDGSLGCRDQCLNRMLNIECVKGTCPCGELCSNQQFQKRKYSRLKSIPCGKKGFGLQSLHNVSRGQFLIEYVGEVLDFATYEARQRDYGSRGQRHFYFMTLNGGEVIDACAKGNLGRFINHSCEPNCRTEKGEELTFDYNYVRIFGAAAKKCVCGSSVCRGYIGADPLSTEVIVQDDTDDEYPEPIMVHKASAKASYIDMSNSDAHDFLVKDTYVSIEKKKLLDECSPVSVTDNCQQLKDTLCASSHNDTVFTGLGNLKARNSVSRRMNEVKLPEDRSNTLDNQKEEILCSPLIDVQQINSPSKASPLIADVITDSVNIASTSDTSNEQLNMVKTNIPKSSQSSQMVKKIKPCVKAVVPPKSKRSSVQSSNAGFERVEKELNELLDANGGISKRKEHILTINPTADHRDFNTMDISTRNWHHRPWFGVFAPEGFSGHKISGGGWVGGVGTCKDATRGYLKLLFLTAAAGDNVGGASQSIRDLSLILDALLKTKSRTVLMDITNKNGLQMLHNIMKQNRSIFSRIPIIRKLLKVLEFLALKEILTPEHINKGPPCSGMESFKESMLSLTRHNDNQVQQIARNFRDKWIPRTIKRIEPSDRDVVPDSQRSYTARSHLPLFQCHLDLGSRDSDAIVCVSEPMEQPIIPTLLDQHGETFANLTDNNSNSGTRTRKRKSRWDQPSDDKVSIQQNIWSREEQTTEPCLKLKKTAFSNVEFSSTAEVLRHSYESQTKEDCGASSGKTLVRRSTDEVPPGFGSPLKNHVSHELINPRGEVVVGHRQDRYLSHMTVSYGIPVTLVQKLGTPGCEVDSEDHNPWKIAPSIPFHPFPPLPSYPRGQPNHQNLGTGSLSISSAHASSATHLCKPGVQDYHSADAPVQSVSAGMAADKSKAWPRNPQIRERMNWSNNGRGRRFFQPERRNNQKFRRCAPWSQEGNASGLASNSRCRDSGKTFRDERKYWPPFPQEDCVNSKAQKGR</sequence>
<keyword evidence="4" id="KW-0489">Methyltransferase</keyword>
<dbReference type="PROSITE" id="PS50868">
    <property type="entry name" value="POST_SET"/>
    <property type="match status" value="1"/>
</dbReference>
<dbReference type="InterPro" id="IPR050777">
    <property type="entry name" value="SET2_Histone-Lys_MeTrsfase"/>
</dbReference>
<feature type="compositionally biased region" description="Polar residues" evidence="11">
    <location>
        <begin position="2134"/>
        <end position="2145"/>
    </location>
</feature>
<gene>
    <name evidence="16" type="ORF">ZIOFF_054703</name>
</gene>
<feature type="region of interest" description="Disordered" evidence="11">
    <location>
        <begin position="1860"/>
        <end position="1889"/>
    </location>
</feature>
<evidence type="ECO:0000256" key="9">
    <source>
        <dbReference type="ARBA" id="ARBA00022833"/>
    </source>
</evidence>
<feature type="domain" description="Post-SET" evidence="13">
    <location>
        <begin position="1353"/>
        <end position="1369"/>
    </location>
</feature>
<keyword evidence="9" id="KW-0862">Zinc</keyword>
<feature type="compositionally biased region" description="Basic and acidic residues" evidence="11">
    <location>
        <begin position="2146"/>
        <end position="2160"/>
    </location>
</feature>
<evidence type="ECO:0000256" key="2">
    <source>
        <dbReference type="ARBA" id="ARBA00004286"/>
    </source>
</evidence>
<evidence type="ECO:0000313" key="16">
    <source>
        <dbReference type="EMBL" id="KAG6486133.1"/>
    </source>
</evidence>
<dbReference type="PROSITE" id="PS51050">
    <property type="entry name" value="ZF_CW"/>
    <property type="match status" value="1"/>
</dbReference>
<dbReference type="GO" id="GO:0005694">
    <property type="term" value="C:chromosome"/>
    <property type="evidence" value="ECO:0007669"/>
    <property type="project" value="UniProtKB-SubCell"/>
</dbReference>
<dbReference type="Gene3D" id="3.30.40.100">
    <property type="match status" value="1"/>
</dbReference>
<keyword evidence="5" id="KW-0808">Transferase</keyword>
<feature type="domain" description="AWS" evidence="15">
    <location>
        <begin position="1195"/>
        <end position="1245"/>
    </location>
</feature>
<dbReference type="SMART" id="SM00317">
    <property type="entry name" value="SET"/>
    <property type="match status" value="1"/>
</dbReference>
<accession>A0A8J5FKG5</accession>
<proteinExistence type="predicted"/>
<dbReference type="GO" id="GO:0005634">
    <property type="term" value="C:nucleus"/>
    <property type="evidence" value="ECO:0007669"/>
    <property type="project" value="UniProtKB-SubCell"/>
</dbReference>
<evidence type="ECO:0000259" key="15">
    <source>
        <dbReference type="PROSITE" id="PS51215"/>
    </source>
</evidence>
<dbReference type="InterPro" id="IPR003616">
    <property type="entry name" value="Post-SET_dom"/>
</dbReference>
<evidence type="ECO:0000259" key="13">
    <source>
        <dbReference type="PROSITE" id="PS50868"/>
    </source>
</evidence>
<feature type="domain" description="SET" evidence="12">
    <location>
        <begin position="1244"/>
        <end position="1368"/>
    </location>
</feature>
<evidence type="ECO:0000256" key="6">
    <source>
        <dbReference type="ARBA" id="ARBA00022691"/>
    </source>
</evidence>
<evidence type="ECO:0000313" key="17">
    <source>
        <dbReference type="Proteomes" id="UP000734854"/>
    </source>
</evidence>
<dbReference type="Pfam" id="PF17907">
    <property type="entry name" value="AWS"/>
    <property type="match status" value="1"/>
</dbReference>
<evidence type="ECO:0000259" key="14">
    <source>
        <dbReference type="PROSITE" id="PS51050"/>
    </source>
</evidence>
<dbReference type="PROSITE" id="PS51215">
    <property type="entry name" value="AWS"/>
    <property type="match status" value="1"/>
</dbReference>
<evidence type="ECO:0000256" key="11">
    <source>
        <dbReference type="SAM" id="MobiDB-lite"/>
    </source>
</evidence>
<keyword evidence="17" id="KW-1185">Reference proteome</keyword>
<feature type="compositionally biased region" description="Polar residues" evidence="11">
    <location>
        <begin position="1861"/>
        <end position="1872"/>
    </location>
</feature>
<keyword evidence="6" id="KW-0949">S-adenosyl-L-methionine</keyword>
<feature type="region of interest" description="Disordered" evidence="11">
    <location>
        <begin position="2103"/>
        <end position="2122"/>
    </location>
</feature>
<dbReference type="Pfam" id="PF00856">
    <property type="entry name" value="SET"/>
    <property type="match status" value="1"/>
</dbReference>
<reference evidence="16 17" key="1">
    <citation type="submission" date="2020-08" db="EMBL/GenBank/DDBJ databases">
        <title>Plant Genome Project.</title>
        <authorList>
            <person name="Zhang R.-G."/>
        </authorList>
    </citation>
    <scope>NUCLEOTIDE SEQUENCE [LARGE SCALE GENOMIC DNA]</scope>
    <source>
        <tissue evidence="16">Rhizome</tissue>
    </source>
</reference>